<organism evidence="1 2">
    <name type="scientific">Novosphingobium sediminis</name>
    <dbReference type="NCBI Taxonomy" id="707214"/>
    <lineage>
        <taxon>Bacteria</taxon>
        <taxon>Pseudomonadati</taxon>
        <taxon>Pseudomonadota</taxon>
        <taxon>Alphaproteobacteria</taxon>
        <taxon>Sphingomonadales</taxon>
        <taxon>Sphingomonadaceae</taxon>
        <taxon>Novosphingobium</taxon>
    </lineage>
</organism>
<accession>A0A512AKK1</accession>
<gene>
    <name evidence="1" type="ORF">NSE01_20190</name>
</gene>
<comment type="caution">
    <text evidence="1">The sequence shown here is derived from an EMBL/GenBank/DDBJ whole genome shotgun (WGS) entry which is preliminary data.</text>
</comment>
<name>A0A512AKK1_9SPHN</name>
<dbReference type="AlphaFoldDB" id="A0A512AKK1"/>
<evidence type="ECO:0000313" key="1">
    <source>
        <dbReference type="EMBL" id="GEO00187.1"/>
    </source>
</evidence>
<evidence type="ECO:0008006" key="3">
    <source>
        <dbReference type="Google" id="ProtNLM"/>
    </source>
</evidence>
<reference evidence="1 2" key="1">
    <citation type="submission" date="2019-07" db="EMBL/GenBank/DDBJ databases">
        <title>Whole genome shotgun sequence of Novosphingobium sediminis NBRC 106119.</title>
        <authorList>
            <person name="Hosoyama A."/>
            <person name="Uohara A."/>
            <person name="Ohji S."/>
            <person name="Ichikawa N."/>
        </authorList>
    </citation>
    <scope>NUCLEOTIDE SEQUENCE [LARGE SCALE GENOMIC DNA]</scope>
    <source>
        <strain evidence="1 2">NBRC 106119</strain>
    </source>
</reference>
<protein>
    <recommendedName>
        <fullName evidence="3">DUF1192 domain-containing protein</fullName>
    </recommendedName>
</protein>
<dbReference type="InterPro" id="IPR009579">
    <property type="entry name" value="DUF1192"/>
</dbReference>
<dbReference type="Pfam" id="PF06698">
    <property type="entry name" value="DUF1192"/>
    <property type="match status" value="1"/>
</dbReference>
<evidence type="ECO:0000313" key="2">
    <source>
        <dbReference type="Proteomes" id="UP000321464"/>
    </source>
</evidence>
<dbReference type="RefSeq" id="WP_147159497.1">
    <property type="nucleotide sequence ID" value="NZ_BJYR01000013.1"/>
</dbReference>
<keyword evidence="2" id="KW-1185">Reference proteome</keyword>
<proteinExistence type="predicted"/>
<dbReference type="Proteomes" id="UP000321464">
    <property type="component" value="Unassembled WGS sequence"/>
</dbReference>
<sequence>MELDERPRPKGDLASQLASESLDSFSHHELDERVSLLEAEIARVIAHRDKAAAHRRAADALFGTPSPQGSGS</sequence>
<dbReference type="OrthoDB" id="7173908at2"/>
<dbReference type="EMBL" id="BJYR01000013">
    <property type="protein sequence ID" value="GEO00187.1"/>
    <property type="molecule type" value="Genomic_DNA"/>
</dbReference>